<feature type="non-terminal residue" evidence="4">
    <location>
        <position position="231"/>
    </location>
</feature>
<dbReference type="EMBL" id="CAJNJA010036958">
    <property type="protein sequence ID" value="CAE7727085.1"/>
    <property type="molecule type" value="Genomic_DNA"/>
</dbReference>
<gene>
    <name evidence="4" type="primary">MAP3K1</name>
    <name evidence="4" type="ORF">SNEC2469_LOCUS21002</name>
</gene>
<comment type="caution">
    <text evidence="4">The sequence shown here is derived from an EMBL/GenBank/DDBJ whole genome shotgun (WGS) entry which is preliminary data.</text>
</comment>
<evidence type="ECO:0000256" key="1">
    <source>
        <dbReference type="PROSITE-ProRule" id="PRU00175"/>
    </source>
</evidence>
<dbReference type="GO" id="GO:0061630">
    <property type="term" value="F:ubiquitin protein ligase activity"/>
    <property type="evidence" value="ECO:0007669"/>
    <property type="project" value="InterPro"/>
</dbReference>
<dbReference type="InterPro" id="IPR013083">
    <property type="entry name" value="Znf_RING/FYVE/PHD"/>
</dbReference>
<reference evidence="4" key="1">
    <citation type="submission" date="2021-02" db="EMBL/GenBank/DDBJ databases">
        <authorList>
            <person name="Dougan E. K."/>
            <person name="Rhodes N."/>
            <person name="Thang M."/>
            <person name="Chan C."/>
        </authorList>
    </citation>
    <scope>NUCLEOTIDE SEQUENCE</scope>
</reference>
<dbReference type="PANTHER" id="PTHR21540:SF0">
    <property type="entry name" value="PHD FAMILY PROTEIN"/>
    <property type="match status" value="1"/>
</dbReference>
<evidence type="ECO:0000313" key="5">
    <source>
        <dbReference type="Proteomes" id="UP000601435"/>
    </source>
</evidence>
<dbReference type="InterPro" id="IPR007527">
    <property type="entry name" value="Znf_SWIM"/>
</dbReference>
<protein>
    <submittedName>
        <fullName evidence="4">MAP3K1 protein</fullName>
    </submittedName>
</protein>
<dbReference type="PROSITE" id="PS50966">
    <property type="entry name" value="ZF_SWIM"/>
    <property type="match status" value="1"/>
</dbReference>
<dbReference type="SMART" id="SM00184">
    <property type="entry name" value="RING"/>
    <property type="match status" value="1"/>
</dbReference>
<keyword evidence="1" id="KW-0862">Zinc</keyword>
<dbReference type="PANTHER" id="PTHR21540">
    <property type="entry name" value="RING FINGER AND SWIM DOMAIN-CONTAINING PROTEIN 2"/>
    <property type="match status" value="1"/>
</dbReference>
<evidence type="ECO:0000259" key="2">
    <source>
        <dbReference type="PROSITE" id="PS50089"/>
    </source>
</evidence>
<dbReference type="Gene3D" id="3.30.40.10">
    <property type="entry name" value="Zinc/RING finger domain, C3HC4 (zinc finger)"/>
    <property type="match status" value="1"/>
</dbReference>
<dbReference type="PROSITE" id="PS50089">
    <property type="entry name" value="ZF_RING_2"/>
    <property type="match status" value="1"/>
</dbReference>
<feature type="domain" description="SWIM-type" evidence="3">
    <location>
        <begin position="57"/>
        <end position="91"/>
    </location>
</feature>
<evidence type="ECO:0000313" key="4">
    <source>
        <dbReference type="EMBL" id="CAE7727085.1"/>
    </source>
</evidence>
<feature type="domain" description="RING-type" evidence="2">
    <location>
        <begin position="158"/>
        <end position="202"/>
    </location>
</feature>
<organism evidence="4 5">
    <name type="scientific">Symbiodinium necroappetens</name>
    <dbReference type="NCBI Taxonomy" id="1628268"/>
    <lineage>
        <taxon>Eukaryota</taxon>
        <taxon>Sar</taxon>
        <taxon>Alveolata</taxon>
        <taxon>Dinophyceae</taxon>
        <taxon>Suessiales</taxon>
        <taxon>Symbiodiniaceae</taxon>
        <taxon>Symbiodinium</taxon>
    </lineage>
</organism>
<dbReference type="Proteomes" id="UP000601435">
    <property type="component" value="Unassembled WGS sequence"/>
</dbReference>
<dbReference type="OrthoDB" id="262529at2759"/>
<dbReference type="InterPro" id="IPR001841">
    <property type="entry name" value="Znf_RING"/>
</dbReference>
<dbReference type="InterPro" id="IPR039903">
    <property type="entry name" value="Zswim2"/>
</dbReference>
<keyword evidence="5" id="KW-1185">Reference proteome</keyword>
<proteinExistence type="predicted"/>
<dbReference type="Pfam" id="PF13639">
    <property type="entry name" value="zf-RING_2"/>
    <property type="match status" value="1"/>
</dbReference>
<dbReference type="GO" id="GO:0008270">
    <property type="term" value="F:zinc ion binding"/>
    <property type="evidence" value="ECO:0007669"/>
    <property type="project" value="UniProtKB-KW"/>
</dbReference>
<keyword evidence="1" id="KW-0863">Zinc-finger</keyword>
<evidence type="ECO:0000259" key="3">
    <source>
        <dbReference type="PROSITE" id="PS50966"/>
    </source>
</evidence>
<sequence>DPKLPGEKRPTRFVPKPSARVQERIDRAFGHRLYFLARSESGPGEKLDVLGSTGNVYHVDLQPQGNSCTCLDFAKGGGVCKHLLFVTLRVLKLARDDHRVWQTGFTSSELAPLVEKLRSEEFRAAAAGVQADATIMRGYRKVQGSQDAVERQPLPADCPICFEQIESEEAAEFCRTCGHNVHADCRRRWAAASGQSSCPMCRSPWGEAASKASEADAPVNLAAYSAEHREA</sequence>
<dbReference type="Pfam" id="PF04434">
    <property type="entry name" value="SWIM"/>
    <property type="match status" value="1"/>
</dbReference>
<keyword evidence="1" id="KW-0479">Metal-binding</keyword>
<dbReference type="AlphaFoldDB" id="A0A812XB95"/>
<dbReference type="SUPFAM" id="SSF57850">
    <property type="entry name" value="RING/U-box"/>
    <property type="match status" value="1"/>
</dbReference>
<name>A0A812XB95_9DINO</name>
<accession>A0A812XB95</accession>